<sequence length="648" mass="71776">MKTIRCTTAQAIVKYLNQVYLQVDDNRPKKYVTGFATIFGHGNVLGLGEALSHEFHSFYLYQGKNEQAMAHVALGFTKQTNRQQIMACSSSVGPGAANLVTAAATATANHLPLLLLPGDVFASAKPDPVLQQIEQTHDLGISTNDAFKPVCRYFARISRPEQVIKFLPQAIQVLTNPATTGAVCVALAQDVQGETYDFPEWFFEPTTIQVDRFTTSETKINYAFTRLAKAKQPLVIVGGGVRYSQAGEQVVAFCKKHFIPFVTTQAGASSVPSSEPLNLGGIGVTGNLQANLYAQKVDFVLGIGTKYSDFTTGSKQLFSEKTYFVNININRFDSQKMRGFGLVGDALAIVNQLLHADTNINFQTKLEPVLQKVKKRWITELNRLQQLDQPLQNLEIQDTNLQSVIEFEKAIHNHYKNRPVQIFHQAQLVQLLNHHLNDQIIYGAAGSLPGDLQRLWQTDRIDSYNLEYGYSCMGHEIQAAIGASLVSNLQPTFAFCGDGSFLMLHSELHTAVASGIPVVVLLFDNSGFGCINNLQLAYQKRSLATEFRSGHPGLNFKTDFMVTEFATIAQGYGVDAHLVESTEHLLVLLEKAKKTTRPMLIEMKVYPKTMTHGYECAWEVGAAQSSFQSETEAAAAETYDYFKTHKFN</sequence>
<dbReference type="CDD" id="cd07035">
    <property type="entry name" value="TPP_PYR_POX_like"/>
    <property type="match status" value="1"/>
</dbReference>
<dbReference type="InterPro" id="IPR011766">
    <property type="entry name" value="TPP_enzyme_TPP-bd"/>
</dbReference>
<dbReference type="Pfam" id="PF00205">
    <property type="entry name" value="TPP_enzyme_M"/>
    <property type="match status" value="1"/>
</dbReference>
<dbReference type="InterPro" id="IPR029035">
    <property type="entry name" value="DHS-like_NAD/FAD-binding_dom"/>
</dbReference>
<dbReference type="EC" id="3.7.1.22" evidence="7"/>
<dbReference type="Pfam" id="PF02776">
    <property type="entry name" value="TPP_enzyme_N"/>
    <property type="match status" value="1"/>
</dbReference>
<dbReference type="Gene3D" id="3.40.50.1220">
    <property type="entry name" value="TPP-binding domain"/>
    <property type="match status" value="1"/>
</dbReference>
<keyword evidence="8" id="KW-1185">Reference proteome</keyword>
<evidence type="ECO:0000256" key="3">
    <source>
        <dbReference type="RuleBase" id="RU362132"/>
    </source>
</evidence>
<keyword evidence="2 3" id="KW-0786">Thiamine pyrophosphate</keyword>
<feature type="domain" description="Thiamine pyrophosphate enzyme TPP-binding" evidence="5">
    <location>
        <begin position="445"/>
        <end position="602"/>
    </location>
</feature>
<dbReference type="NCBIfam" id="TIGR04377">
    <property type="entry name" value="myo_inos_iolD"/>
    <property type="match status" value="1"/>
</dbReference>
<dbReference type="SUPFAM" id="SSF52518">
    <property type="entry name" value="Thiamin diphosphate-binding fold (THDP-binding)"/>
    <property type="match status" value="2"/>
</dbReference>
<dbReference type="InterPro" id="IPR012000">
    <property type="entry name" value="Thiamin_PyroP_enz_cen_dom"/>
</dbReference>
<dbReference type="InterPro" id="IPR012001">
    <property type="entry name" value="Thiamin_PyroP_enz_TPP-bd_dom"/>
</dbReference>
<comment type="caution">
    <text evidence="7">The sequence shown here is derived from an EMBL/GenBank/DDBJ whole genome shotgun (WGS) entry which is preliminary data.</text>
</comment>
<protein>
    <submittedName>
        <fullName evidence="7">3D-(3,5/4)-trihydroxycyclohexane-1,2-dione acylhydrolase (Decyclizing)</fullName>
        <ecNumber evidence="7">3.7.1.22</ecNumber>
    </submittedName>
</protein>
<dbReference type="PANTHER" id="PTHR18968:SF9">
    <property type="entry name" value="3D-(3,5_4)-TRIHYDROXYCYCLOHEXANE-1,2-DIONE HYDROLASE"/>
    <property type="match status" value="1"/>
</dbReference>
<evidence type="ECO:0000256" key="1">
    <source>
        <dbReference type="ARBA" id="ARBA00007812"/>
    </source>
</evidence>
<dbReference type="PANTHER" id="PTHR18968">
    <property type="entry name" value="THIAMINE PYROPHOSPHATE ENZYMES"/>
    <property type="match status" value="1"/>
</dbReference>
<accession>A0ABU0LZI6</accession>
<evidence type="ECO:0000259" key="6">
    <source>
        <dbReference type="Pfam" id="PF02776"/>
    </source>
</evidence>
<dbReference type="Gene3D" id="3.40.50.970">
    <property type="match status" value="2"/>
</dbReference>
<dbReference type="RefSeq" id="WP_256547195.1">
    <property type="nucleotide sequence ID" value="NZ_CP101809.1"/>
</dbReference>
<dbReference type="InterPro" id="IPR030817">
    <property type="entry name" value="Myo_inos_IolD"/>
</dbReference>
<dbReference type="SUPFAM" id="SSF52467">
    <property type="entry name" value="DHS-like NAD/FAD-binding domain"/>
    <property type="match status" value="1"/>
</dbReference>
<feature type="domain" description="Thiamine pyrophosphate enzyme N-terminal TPP-binding" evidence="6">
    <location>
        <begin position="45"/>
        <end position="134"/>
    </location>
</feature>
<name>A0ABU0LZI6_9BACT</name>
<evidence type="ECO:0000259" key="5">
    <source>
        <dbReference type="Pfam" id="PF02775"/>
    </source>
</evidence>
<comment type="similarity">
    <text evidence="1 3">Belongs to the TPP enzyme family.</text>
</comment>
<dbReference type="GO" id="GO:0102481">
    <property type="term" value="F:3D-(3,5/4)-trihydroxycyclohexane-1,2-dione hydrolase activity"/>
    <property type="evidence" value="ECO:0007669"/>
    <property type="project" value="UniProtKB-EC"/>
</dbReference>
<dbReference type="Pfam" id="PF02775">
    <property type="entry name" value="TPP_enzyme_C"/>
    <property type="match status" value="1"/>
</dbReference>
<reference evidence="7" key="1">
    <citation type="submission" date="2023-07" db="EMBL/GenBank/DDBJ databases">
        <title>Genomic Encyclopedia of Type Strains, Phase IV (KMG-IV): sequencing the most valuable type-strain genomes for metagenomic binning, comparative biology and taxonomic classification.</title>
        <authorList>
            <person name="Goeker M."/>
        </authorList>
    </citation>
    <scope>NUCLEOTIDE SEQUENCE [LARGE SCALE GENOMIC DNA]</scope>
    <source>
        <strain evidence="7">DSM 21204</strain>
    </source>
</reference>
<evidence type="ECO:0000259" key="4">
    <source>
        <dbReference type="Pfam" id="PF00205"/>
    </source>
</evidence>
<dbReference type="Proteomes" id="UP001240643">
    <property type="component" value="Unassembled WGS sequence"/>
</dbReference>
<evidence type="ECO:0000313" key="8">
    <source>
        <dbReference type="Proteomes" id="UP001240643"/>
    </source>
</evidence>
<proteinExistence type="inferred from homology"/>
<feature type="domain" description="Thiamine pyrophosphate enzyme central" evidence="4">
    <location>
        <begin position="221"/>
        <end position="353"/>
    </location>
</feature>
<organism evidence="7 8">
    <name type="scientific">Mycoplasmoides fastidiosum</name>
    <dbReference type="NCBI Taxonomy" id="92758"/>
    <lineage>
        <taxon>Bacteria</taxon>
        <taxon>Bacillati</taxon>
        <taxon>Mycoplasmatota</taxon>
        <taxon>Mycoplasmoidales</taxon>
        <taxon>Mycoplasmoidaceae</taxon>
        <taxon>Mycoplasmoides</taxon>
    </lineage>
</organism>
<evidence type="ECO:0000313" key="7">
    <source>
        <dbReference type="EMBL" id="MDQ0514116.1"/>
    </source>
</evidence>
<dbReference type="EMBL" id="JAUSWO010000001">
    <property type="protein sequence ID" value="MDQ0514116.1"/>
    <property type="molecule type" value="Genomic_DNA"/>
</dbReference>
<dbReference type="InterPro" id="IPR045229">
    <property type="entry name" value="TPP_enz"/>
</dbReference>
<keyword evidence="7" id="KW-0378">Hydrolase</keyword>
<evidence type="ECO:0000256" key="2">
    <source>
        <dbReference type="ARBA" id="ARBA00023052"/>
    </source>
</evidence>
<gene>
    <name evidence="7" type="ORF">J2Z62_000554</name>
</gene>
<dbReference type="InterPro" id="IPR029061">
    <property type="entry name" value="THDP-binding"/>
</dbReference>